<accession>A0A218XC95</accession>
<comment type="caution">
    <text evidence="2">The sequence shown here is derived from an EMBL/GenBank/DDBJ whole genome shotgun (WGS) entry which is preliminary data.</text>
</comment>
<feature type="compositionally biased region" description="Basic residues" evidence="1">
    <location>
        <begin position="46"/>
        <end position="56"/>
    </location>
</feature>
<sequence>MSTFHDGLRNEDLIKALLTTPPEDFTEMNTVAQKYVRFEESLPCPKRGRRNKRRSRGIPLRKIQSETRTQAPLEGIENQFSPLNATRAVVINKMVYCTV</sequence>
<gene>
    <name evidence="2" type="ORF">CDL15_Pgr027180</name>
</gene>
<proteinExistence type="predicted"/>
<evidence type="ECO:0000313" key="2">
    <source>
        <dbReference type="EMBL" id="OWM81982.1"/>
    </source>
</evidence>
<dbReference type="EMBL" id="MTKT01002122">
    <property type="protein sequence ID" value="OWM81982.1"/>
    <property type="molecule type" value="Genomic_DNA"/>
</dbReference>
<name>A0A218XC95_PUNGR</name>
<reference evidence="3" key="1">
    <citation type="journal article" date="2017" name="Plant J.">
        <title>The pomegranate (Punica granatum L.) genome and the genomics of punicalagin biosynthesis.</title>
        <authorList>
            <person name="Qin G."/>
            <person name="Xu C."/>
            <person name="Ming R."/>
            <person name="Tang H."/>
            <person name="Guyot R."/>
            <person name="Kramer E.M."/>
            <person name="Hu Y."/>
            <person name="Yi X."/>
            <person name="Qi Y."/>
            <person name="Xu X."/>
            <person name="Gao Z."/>
            <person name="Pan H."/>
            <person name="Jian J."/>
            <person name="Tian Y."/>
            <person name="Yue Z."/>
            <person name="Xu Y."/>
        </authorList>
    </citation>
    <scope>NUCLEOTIDE SEQUENCE [LARGE SCALE GENOMIC DNA]</scope>
    <source>
        <strain evidence="3">cv. Dabenzi</strain>
    </source>
</reference>
<evidence type="ECO:0000256" key="1">
    <source>
        <dbReference type="SAM" id="MobiDB-lite"/>
    </source>
</evidence>
<protein>
    <submittedName>
        <fullName evidence="2">Uncharacterized protein</fullName>
    </submittedName>
</protein>
<dbReference type="Proteomes" id="UP000197138">
    <property type="component" value="Unassembled WGS sequence"/>
</dbReference>
<evidence type="ECO:0000313" key="3">
    <source>
        <dbReference type="Proteomes" id="UP000197138"/>
    </source>
</evidence>
<dbReference type="AlphaFoldDB" id="A0A218XC95"/>
<organism evidence="2 3">
    <name type="scientific">Punica granatum</name>
    <name type="common">Pomegranate</name>
    <dbReference type="NCBI Taxonomy" id="22663"/>
    <lineage>
        <taxon>Eukaryota</taxon>
        <taxon>Viridiplantae</taxon>
        <taxon>Streptophyta</taxon>
        <taxon>Embryophyta</taxon>
        <taxon>Tracheophyta</taxon>
        <taxon>Spermatophyta</taxon>
        <taxon>Magnoliopsida</taxon>
        <taxon>eudicotyledons</taxon>
        <taxon>Gunneridae</taxon>
        <taxon>Pentapetalae</taxon>
        <taxon>rosids</taxon>
        <taxon>malvids</taxon>
        <taxon>Myrtales</taxon>
        <taxon>Lythraceae</taxon>
        <taxon>Punica</taxon>
    </lineage>
</organism>
<feature type="region of interest" description="Disordered" evidence="1">
    <location>
        <begin position="43"/>
        <end position="70"/>
    </location>
</feature>